<accession>A0A2R6A796</accession>
<sequence length="598" mass="65691">MKAWFLVVLLVLSVFCFSAVKTQAYSSLKKPPLLLFNTTIKDAAPSFTGYYSFSAYRPILPNVTPENIKIATNVVFNNTGPVPYTTSVQIPKGEFALELLNVSVKEYGGAQYDRPLYVFANGVPLFWGSTQEIANSTAVSDVTLFEKLLQGSVSFEIVLVNYYYAPAGITGVYSVNVSLLLYPGAPPAGLPNEFVPLWVNRFGYSAITLSSLSPSYTQSLELPNGTQRALALVYTEGGGLDEFWYANEPATRSIQLYYNSRLAAVFNPYETVYTGGIDLFYWKPEPSINTLSYHNPYIAELTPLLATGLNATITVSVSNLLAAYEITGVAAFYWTLSGVLLLWVNPSDPLLQAKLMQAQSQFTDSGAIFNPTFSGLVYQEAGHYLLNYTSLLVFESGSELSHVEEEGTFDAHQTLSAVLEVATLDESFSESANDSGLYDAALTYQASYPVRLVYGAFVTPLTNPSVIPYYALFAQNGSLAEGYYVKSEWIYGGYNYTQSVKEKEVALGGFSAELEVINSYGGAVLISLYSNYGSNEKWLSASWITQGREISESFYAKGVSPNVTDLEGYYAFSSLSYNEEVTNHVSHDPASPYIKFEL</sequence>
<comment type="caution">
    <text evidence="2">The sequence shown here is derived from an EMBL/GenBank/DDBJ whole genome shotgun (WGS) entry which is preliminary data.</text>
</comment>
<dbReference type="PANTHER" id="PTHR31104">
    <property type="entry name" value="PEPTIDE-N4-(N-ACETYL-BETA-GLUCOSAMINYL)ASPARAGINE AMIDASE A PROTEIN"/>
    <property type="match status" value="1"/>
</dbReference>
<feature type="domain" description="Peptide N-acetyl-beta-D-glucosaminyl asparaginase amidase A N-terminal" evidence="1">
    <location>
        <begin position="73"/>
        <end position="358"/>
    </location>
</feature>
<proteinExistence type="predicted"/>
<dbReference type="InterPro" id="IPR021102">
    <property type="entry name" value="PNGase_A"/>
</dbReference>
<dbReference type="InterPro" id="IPR056948">
    <property type="entry name" value="PNGaseA_N"/>
</dbReference>
<gene>
    <name evidence="2" type="ORF">B9Q01_08555</name>
</gene>
<name>A0A2R6A796_9ARCH</name>
<evidence type="ECO:0000259" key="1">
    <source>
        <dbReference type="Pfam" id="PF12222"/>
    </source>
</evidence>
<dbReference type="Proteomes" id="UP000240880">
    <property type="component" value="Unassembled WGS sequence"/>
</dbReference>
<dbReference type="Pfam" id="PF12222">
    <property type="entry name" value="PNGaseA"/>
    <property type="match status" value="1"/>
</dbReference>
<dbReference type="AlphaFoldDB" id="A0A2R6A796"/>
<protein>
    <recommendedName>
        <fullName evidence="1">Peptide N-acetyl-beta-D-glucosaminyl asparaginase amidase A N-terminal domain-containing protein</fullName>
    </recommendedName>
</protein>
<organism evidence="2 3">
    <name type="scientific">Candidatus Marsarchaeota G1 archaeon OSP_D</name>
    <dbReference type="NCBI Taxonomy" id="1978155"/>
    <lineage>
        <taxon>Archaea</taxon>
        <taxon>Candidatus Marsarchaeota</taxon>
        <taxon>Candidatus Marsarchaeota group 1</taxon>
    </lineage>
</organism>
<evidence type="ECO:0000313" key="2">
    <source>
        <dbReference type="EMBL" id="PSN82260.1"/>
    </source>
</evidence>
<evidence type="ECO:0000313" key="3">
    <source>
        <dbReference type="Proteomes" id="UP000240880"/>
    </source>
</evidence>
<dbReference type="EMBL" id="NEXC01000087">
    <property type="protein sequence ID" value="PSN82260.1"/>
    <property type="molecule type" value="Genomic_DNA"/>
</dbReference>
<reference evidence="2 3" key="1">
    <citation type="submission" date="2017-04" db="EMBL/GenBank/DDBJ databases">
        <title>Novel microbial lineages endemic to geothermal iron-oxide mats fill important gaps in the evolutionary history of Archaea.</title>
        <authorList>
            <person name="Jay Z.J."/>
            <person name="Beam J.P."/>
            <person name="Dlakic M."/>
            <person name="Rusch D.B."/>
            <person name="Kozubal M.A."/>
            <person name="Inskeep W.P."/>
        </authorList>
    </citation>
    <scope>NUCLEOTIDE SEQUENCE [LARGE SCALE GENOMIC DNA]</scope>
    <source>
        <strain evidence="2">OSP_D</strain>
    </source>
</reference>